<dbReference type="InterPro" id="IPR002347">
    <property type="entry name" value="SDR_fam"/>
</dbReference>
<sequence>MSLQEEPLFSPEEWQACLKVLQILSRNPQLADDSPQLQGLVAKLNQKARKSKRKQTLQQQESDRAIKENTFRCRQESDTPLTPALEEGTRYLHRSARCYVCKGRYFEVHAFYHLLCPACARLNVDCRFQRTDLRGRIALLTGGRIKIGFETALKLLRDGAQVIVTTRFPQDAVSRYAKEPDFERWKDRLQIYSLDLRDVRAVEEFIGHLKGTLSHLDIIINNAAQTIRRPRAFYESLLLAEEGGAANQLVLATPPPITSSEGLSDTLPSYFPPNVLDRHGQQVDLRPHNSWRLRLEEVDTAEWLEVHLVNAMAPFLLNSKLQPLLLQSPFERRFIVNVSAMEGQFNRAFKTEFHPHTNMAKAALNMMTRTSAAAYARDGIYMNSVDTGWITDEDPHPRKARKRSAGFVPPLDEVDGAARIYDPIVRGITQPQEPLSGCFLKDYQPHPW</sequence>
<accession>A0ABT9BGP8</accession>
<evidence type="ECO:0000313" key="2">
    <source>
        <dbReference type="Proteomes" id="UP001176429"/>
    </source>
</evidence>
<dbReference type="SUPFAM" id="SSF51735">
    <property type="entry name" value="NAD(P)-binding Rossmann-fold domains"/>
    <property type="match status" value="1"/>
</dbReference>
<dbReference type="RefSeq" id="WP_305008876.1">
    <property type="nucleotide sequence ID" value="NZ_JAUQSY010000020.1"/>
</dbReference>
<dbReference type="Gene3D" id="3.40.50.720">
    <property type="entry name" value="NAD(P)-binding Rossmann-like Domain"/>
    <property type="match status" value="2"/>
</dbReference>
<dbReference type="PANTHER" id="PTHR43544:SF2">
    <property type="entry name" value="OXIDOREDUCTASE"/>
    <property type="match status" value="1"/>
</dbReference>
<dbReference type="Pfam" id="PF13561">
    <property type="entry name" value="adh_short_C2"/>
    <property type="match status" value="1"/>
</dbReference>
<evidence type="ECO:0000313" key="1">
    <source>
        <dbReference type="EMBL" id="MDO7877442.1"/>
    </source>
</evidence>
<proteinExistence type="predicted"/>
<organism evidence="1 2">
    <name type="scientific">Hymenobacter aranciens</name>
    <dbReference type="NCBI Taxonomy" id="3063996"/>
    <lineage>
        <taxon>Bacteria</taxon>
        <taxon>Pseudomonadati</taxon>
        <taxon>Bacteroidota</taxon>
        <taxon>Cytophagia</taxon>
        <taxon>Cytophagales</taxon>
        <taxon>Hymenobacteraceae</taxon>
        <taxon>Hymenobacter</taxon>
    </lineage>
</organism>
<reference evidence="1" key="1">
    <citation type="submission" date="2023-07" db="EMBL/GenBank/DDBJ databases">
        <authorList>
            <person name="Kim M.K."/>
        </authorList>
    </citation>
    <scope>NUCLEOTIDE SEQUENCE</scope>
    <source>
        <strain evidence="1">ASUV-10-1</strain>
    </source>
</reference>
<dbReference type="InterPro" id="IPR051468">
    <property type="entry name" value="Fungal_SecMetab_SDRs"/>
</dbReference>
<dbReference type="Pfam" id="PF00106">
    <property type="entry name" value="adh_short"/>
    <property type="match status" value="1"/>
</dbReference>
<dbReference type="Proteomes" id="UP001176429">
    <property type="component" value="Unassembled WGS sequence"/>
</dbReference>
<name>A0ABT9BGP8_9BACT</name>
<dbReference type="EMBL" id="JAUQSY010000020">
    <property type="protein sequence ID" value="MDO7877442.1"/>
    <property type="molecule type" value="Genomic_DNA"/>
</dbReference>
<dbReference type="CDD" id="cd05233">
    <property type="entry name" value="SDR_c"/>
    <property type="match status" value="1"/>
</dbReference>
<protein>
    <submittedName>
        <fullName evidence="1">SDR family oxidoreductase</fullName>
    </submittedName>
</protein>
<comment type="caution">
    <text evidence="1">The sequence shown here is derived from an EMBL/GenBank/DDBJ whole genome shotgun (WGS) entry which is preliminary data.</text>
</comment>
<keyword evidence="2" id="KW-1185">Reference proteome</keyword>
<dbReference type="InterPro" id="IPR036291">
    <property type="entry name" value="NAD(P)-bd_dom_sf"/>
</dbReference>
<gene>
    <name evidence="1" type="ORF">Q5H93_22060</name>
</gene>
<dbReference type="PRINTS" id="PR00081">
    <property type="entry name" value="GDHRDH"/>
</dbReference>
<dbReference type="PANTHER" id="PTHR43544">
    <property type="entry name" value="SHORT-CHAIN DEHYDROGENASE/REDUCTASE"/>
    <property type="match status" value="1"/>
</dbReference>